<proteinExistence type="predicted"/>
<dbReference type="RefSeq" id="WP_181638769.1">
    <property type="nucleotide sequence ID" value="NZ_JACEIB010000001.1"/>
</dbReference>
<keyword evidence="1" id="KW-1133">Transmembrane helix</keyword>
<evidence type="ECO:0000313" key="2">
    <source>
        <dbReference type="EMBL" id="MBA2932860.1"/>
    </source>
</evidence>
<name>A0A838L1Q4_9SPHN</name>
<protein>
    <submittedName>
        <fullName evidence="2">Uncharacterized protein</fullName>
    </submittedName>
</protein>
<gene>
    <name evidence="2" type="ORF">HZF05_02000</name>
</gene>
<dbReference type="AlphaFoldDB" id="A0A838L1Q4"/>
<evidence type="ECO:0000256" key="1">
    <source>
        <dbReference type="SAM" id="Phobius"/>
    </source>
</evidence>
<reference evidence="2 3" key="1">
    <citation type="submission" date="2020-07" db="EMBL/GenBank/DDBJ databases">
        <authorList>
            <person name="Sun Q."/>
        </authorList>
    </citation>
    <scope>NUCLEOTIDE SEQUENCE [LARGE SCALE GENOMIC DNA]</scope>
    <source>
        <strain evidence="2 3">CGMCC 1.13654</strain>
    </source>
</reference>
<dbReference type="EMBL" id="JACEIB010000001">
    <property type="protein sequence ID" value="MBA2932860.1"/>
    <property type="molecule type" value="Genomic_DNA"/>
</dbReference>
<sequence length="56" mass="5554">MANRSGPQAGGFIIAVAILAGTIIGGLKGQPSIGLLAGLGLGVVVSVAIWLRDRAR</sequence>
<evidence type="ECO:0000313" key="3">
    <source>
        <dbReference type="Proteomes" id="UP000570166"/>
    </source>
</evidence>
<keyword evidence="1" id="KW-0472">Membrane</keyword>
<accession>A0A838L1Q4</accession>
<feature type="transmembrane region" description="Helical" evidence="1">
    <location>
        <begin position="33"/>
        <end position="51"/>
    </location>
</feature>
<organism evidence="2 3">
    <name type="scientific">Sphingomonas chungangi</name>
    <dbReference type="NCBI Taxonomy" id="2683589"/>
    <lineage>
        <taxon>Bacteria</taxon>
        <taxon>Pseudomonadati</taxon>
        <taxon>Pseudomonadota</taxon>
        <taxon>Alphaproteobacteria</taxon>
        <taxon>Sphingomonadales</taxon>
        <taxon>Sphingomonadaceae</taxon>
        <taxon>Sphingomonas</taxon>
    </lineage>
</organism>
<feature type="transmembrane region" description="Helical" evidence="1">
    <location>
        <begin position="9"/>
        <end position="27"/>
    </location>
</feature>
<dbReference type="Proteomes" id="UP000570166">
    <property type="component" value="Unassembled WGS sequence"/>
</dbReference>
<comment type="caution">
    <text evidence="2">The sequence shown here is derived from an EMBL/GenBank/DDBJ whole genome shotgun (WGS) entry which is preliminary data.</text>
</comment>
<keyword evidence="3" id="KW-1185">Reference proteome</keyword>
<keyword evidence="1" id="KW-0812">Transmembrane</keyword>